<keyword evidence="2 5" id="KW-0812">Transmembrane</keyword>
<feature type="transmembrane region" description="Helical" evidence="5">
    <location>
        <begin position="278"/>
        <end position="300"/>
    </location>
</feature>
<reference evidence="7 8" key="1">
    <citation type="submission" date="2018-11" db="EMBL/GenBank/DDBJ databases">
        <title>Genome sequencing of Paenibacillus lentus DSM25539(T).</title>
        <authorList>
            <person name="Kook J.-K."/>
            <person name="Park S.-N."/>
            <person name="Lim Y.K."/>
        </authorList>
    </citation>
    <scope>NUCLEOTIDE SEQUENCE [LARGE SCALE GENOMIC DNA]</scope>
    <source>
        <strain evidence="7 8">DSM 25539</strain>
    </source>
</reference>
<evidence type="ECO:0000256" key="1">
    <source>
        <dbReference type="ARBA" id="ARBA00004141"/>
    </source>
</evidence>
<dbReference type="OrthoDB" id="3078158at2"/>
<dbReference type="PANTHER" id="PTHR43077">
    <property type="entry name" value="TRANSPORT PERMEASE YVFS-RELATED"/>
    <property type="match status" value="1"/>
</dbReference>
<dbReference type="PANTHER" id="PTHR43077:SF10">
    <property type="entry name" value="TRANSPORT PERMEASE PROTEIN"/>
    <property type="match status" value="1"/>
</dbReference>
<dbReference type="InterPro" id="IPR051328">
    <property type="entry name" value="T7SS_ABC-Transporter"/>
</dbReference>
<comment type="subcellular location">
    <subcellularLocation>
        <location evidence="1">Membrane</location>
        <topology evidence="1">Multi-pass membrane protein</topology>
    </subcellularLocation>
</comment>
<dbReference type="GO" id="GO:0016020">
    <property type="term" value="C:membrane"/>
    <property type="evidence" value="ECO:0007669"/>
    <property type="project" value="UniProtKB-SubCell"/>
</dbReference>
<evidence type="ECO:0000256" key="2">
    <source>
        <dbReference type="ARBA" id="ARBA00022692"/>
    </source>
</evidence>
<evidence type="ECO:0000256" key="3">
    <source>
        <dbReference type="ARBA" id="ARBA00022989"/>
    </source>
</evidence>
<feature type="transmembrane region" description="Helical" evidence="5">
    <location>
        <begin position="306"/>
        <end position="333"/>
    </location>
</feature>
<name>A0A3S8RWC7_9BACL</name>
<evidence type="ECO:0000313" key="7">
    <source>
        <dbReference type="EMBL" id="AZK47319.1"/>
    </source>
</evidence>
<dbReference type="EMBL" id="CP034248">
    <property type="protein sequence ID" value="AZK47319.1"/>
    <property type="molecule type" value="Genomic_DNA"/>
</dbReference>
<feature type="transmembrane region" description="Helical" evidence="5">
    <location>
        <begin position="20"/>
        <end position="41"/>
    </location>
</feature>
<feature type="domain" description="ABC-2 type transporter transmembrane" evidence="6">
    <location>
        <begin position="19"/>
        <end position="414"/>
    </location>
</feature>
<keyword evidence="8" id="KW-1185">Reference proteome</keyword>
<feature type="transmembrane region" description="Helical" evidence="5">
    <location>
        <begin position="226"/>
        <end position="248"/>
    </location>
</feature>
<organism evidence="7 8">
    <name type="scientific">Paenibacillus lentus</name>
    <dbReference type="NCBI Taxonomy" id="1338368"/>
    <lineage>
        <taxon>Bacteria</taxon>
        <taxon>Bacillati</taxon>
        <taxon>Bacillota</taxon>
        <taxon>Bacilli</taxon>
        <taxon>Bacillales</taxon>
        <taxon>Paenibacillaceae</taxon>
        <taxon>Paenibacillus</taxon>
    </lineage>
</organism>
<dbReference type="Proteomes" id="UP000273145">
    <property type="component" value="Chromosome"/>
</dbReference>
<dbReference type="Pfam" id="PF12698">
    <property type="entry name" value="ABC2_membrane_3"/>
    <property type="match status" value="1"/>
</dbReference>
<dbReference type="RefSeq" id="WP_125083349.1">
    <property type="nucleotide sequence ID" value="NZ_CP034248.1"/>
</dbReference>
<accession>A0A3S8RWC7</accession>
<feature type="transmembrane region" description="Helical" evidence="5">
    <location>
        <begin position="396"/>
        <end position="418"/>
    </location>
</feature>
<keyword evidence="3 5" id="KW-1133">Transmembrane helix</keyword>
<dbReference type="KEGG" id="plen:EIM92_15065"/>
<dbReference type="GO" id="GO:0140359">
    <property type="term" value="F:ABC-type transporter activity"/>
    <property type="evidence" value="ECO:0007669"/>
    <property type="project" value="InterPro"/>
</dbReference>
<evidence type="ECO:0000313" key="8">
    <source>
        <dbReference type="Proteomes" id="UP000273145"/>
    </source>
</evidence>
<dbReference type="AlphaFoldDB" id="A0A3S8RWC7"/>
<evidence type="ECO:0000256" key="5">
    <source>
        <dbReference type="SAM" id="Phobius"/>
    </source>
</evidence>
<feature type="transmembrane region" description="Helical" evidence="5">
    <location>
        <begin position="345"/>
        <end position="364"/>
    </location>
</feature>
<dbReference type="InterPro" id="IPR013525">
    <property type="entry name" value="ABC2_TM"/>
</dbReference>
<sequence>MIPFFKKDFLVFWRDRKELLISLITPIVLIIILGFALPGWIENPTKSLEIKAAIVNLDDEPAALQQFQESLTSRIALEEITQFSKGHGEQLSPIRSLMELLQSEEVMSIVHLQELSREEAHRQLEEEQIEAIITIPDGFTNAALHKMLLNEGEGAALQIIAGEASLQVDVLGEIIHGYMQMLNFQSAFQNVGGTDTAVVVASLTDMENVGGREILPGVETVTSFQYYALAVSIVFALLLSTTTATKAVTEKREHTLERILLTGSHPVQYLSGKMSSTFCLSILQLTIVLLISHFALGIFPGRSLQFWLGMFLVLIFLALCVGALASLFTALVFRLEDSVANGISFLVILIAGTIGGSFAPIYVLPKWLQSAGEWTPNGFTLAVLLEWLQTETVTNLIGAMVKLGVFAVVATCSAIWLFPRRGRI</sequence>
<keyword evidence="4 5" id="KW-0472">Membrane</keyword>
<dbReference type="Gene3D" id="3.40.1710.10">
    <property type="entry name" value="abc type-2 transporter like domain"/>
    <property type="match status" value="1"/>
</dbReference>
<gene>
    <name evidence="7" type="ORF">EIM92_15065</name>
</gene>
<proteinExistence type="predicted"/>
<evidence type="ECO:0000256" key="4">
    <source>
        <dbReference type="ARBA" id="ARBA00023136"/>
    </source>
</evidence>
<protein>
    <submittedName>
        <fullName evidence="7">ABC transporter permease</fullName>
    </submittedName>
</protein>
<evidence type="ECO:0000259" key="6">
    <source>
        <dbReference type="Pfam" id="PF12698"/>
    </source>
</evidence>